<evidence type="ECO:0000313" key="3">
    <source>
        <dbReference type="EMBL" id="KAG2175843.1"/>
    </source>
</evidence>
<feature type="transmembrane region" description="Helical" evidence="2">
    <location>
        <begin position="468"/>
        <end position="489"/>
    </location>
</feature>
<feature type="transmembrane region" description="Helical" evidence="2">
    <location>
        <begin position="437"/>
        <end position="456"/>
    </location>
</feature>
<feature type="transmembrane region" description="Helical" evidence="2">
    <location>
        <begin position="220"/>
        <end position="239"/>
    </location>
</feature>
<keyword evidence="4" id="KW-1185">Reference proteome</keyword>
<organism evidence="3 4">
    <name type="scientific">Umbelopsis vinacea</name>
    <dbReference type="NCBI Taxonomy" id="44442"/>
    <lineage>
        <taxon>Eukaryota</taxon>
        <taxon>Fungi</taxon>
        <taxon>Fungi incertae sedis</taxon>
        <taxon>Mucoromycota</taxon>
        <taxon>Mucoromycotina</taxon>
        <taxon>Umbelopsidomycetes</taxon>
        <taxon>Umbelopsidales</taxon>
        <taxon>Umbelopsidaceae</taxon>
        <taxon>Umbelopsis</taxon>
    </lineage>
</organism>
<protein>
    <submittedName>
        <fullName evidence="3">Uncharacterized protein</fullName>
    </submittedName>
</protein>
<feature type="transmembrane region" description="Helical" evidence="2">
    <location>
        <begin position="190"/>
        <end position="214"/>
    </location>
</feature>
<feature type="compositionally biased region" description="Low complexity" evidence="1">
    <location>
        <begin position="645"/>
        <end position="654"/>
    </location>
</feature>
<keyword evidence="2" id="KW-0812">Transmembrane</keyword>
<feature type="transmembrane region" description="Helical" evidence="2">
    <location>
        <begin position="530"/>
        <end position="549"/>
    </location>
</feature>
<keyword evidence="2" id="KW-1133">Transmembrane helix</keyword>
<dbReference type="AlphaFoldDB" id="A0A8H7PL23"/>
<gene>
    <name evidence="3" type="ORF">INT44_000321</name>
</gene>
<proteinExistence type="predicted"/>
<feature type="region of interest" description="Disordered" evidence="1">
    <location>
        <begin position="641"/>
        <end position="665"/>
    </location>
</feature>
<evidence type="ECO:0000256" key="2">
    <source>
        <dbReference type="SAM" id="Phobius"/>
    </source>
</evidence>
<feature type="transmembrane region" description="Helical" evidence="2">
    <location>
        <begin position="36"/>
        <end position="59"/>
    </location>
</feature>
<feature type="compositionally biased region" description="Polar residues" evidence="1">
    <location>
        <begin position="149"/>
        <end position="158"/>
    </location>
</feature>
<reference evidence="3" key="1">
    <citation type="submission" date="2020-12" db="EMBL/GenBank/DDBJ databases">
        <title>Metabolic potential, ecology and presence of endohyphal bacteria is reflected in genomic diversity of Mucoromycotina.</title>
        <authorList>
            <person name="Muszewska A."/>
            <person name="Okrasinska A."/>
            <person name="Steczkiewicz K."/>
            <person name="Drgas O."/>
            <person name="Orlowska M."/>
            <person name="Perlinska-Lenart U."/>
            <person name="Aleksandrzak-Piekarczyk T."/>
            <person name="Szatraj K."/>
            <person name="Zielenkiewicz U."/>
            <person name="Pilsyk S."/>
            <person name="Malc E."/>
            <person name="Mieczkowski P."/>
            <person name="Kruszewska J.S."/>
            <person name="Biernat P."/>
            <person name="Pawlowska J."/>
        </authorList>
    </citation>
    <scope>NUCLEOTIDE SEQUENCE</scope>
    <source>
        <strain evidence="3">WA0000051536</strain>
    </source>
</reference>
<dbReference type="EMBL" id="JAEPRA010000014">
    <property type="protein sequence ID" value="KAG2175843.1"/>
    <property type="molecule type" value="Genomic_DNA"/>
</dbReference>
<keyword evidence="2" id="KW-0472">Membrane</keyword>
<feature type="region of interest" description="Disordered" evidence="1">
    <location>
        <begin position="119"/>
        <end position="165"/>
    </location>
</feature>
<comment type="caution">
    <text evidence="3">The sequence shown here is derived from an EMBL/GenBank/DDBJ whole genome shotgun (WGS) entry which is preliminary data.</text>
</comment>
<dbReference type="OrthoDB" id="441172at2759"/>
<name>A0A8H7PL23_9FUNG</name>
<feature type="transmembrane region" description="Helical" evidence="2">
    <location>
        <begin position="275"/>
        <end position="296"/>
    </location>
</feature>
<feature type="compositionally biased region" description="Polar residues" evidence="1">
    <location>
        <begin position="655"/>
        <end position="665"/>
    </location>
</feature>
<evidence type="ECO:0000313" key="4">
    <source>
        <dbReference type="Proteomes" id="UP000612746"/>
    </source>
</evidence>
<feature type="transmembrane region" description="Helical" evidence="2">
    <location>
        <begin position="561"/>
        <end position="585"/>
    </location>
</feature>
<dbReference type="Proteomes" id="UP000612746">
    <property type="component" value="Unassembled WGS sequence"/>
</dbReference>
<evidence type="ECO:0000256" key="1">
    <source>
        <dbReference type="SAM" id="MobiDB-lite"/>
    </source>
</evidence>
<accession>A0A8H7PL23</accession>
<sequence>MSSNSTTTAATANSSLIGFASYQQQNSTADHPASDLISIILFFSIIVALIASFAFYFWFTEWHKIPPQQRREERLEHQKEIDQLVENIRQQVQAVFKIPVVGLLVVLWNSVVHGHKNNTEDLGYSSNSSDGMYPRSASAGPPSRHNSTRGRSITPATMSSTSGVTSGSFPNSVPLSHEHRKVLAHKLHHSFSIICLILFIVAFIILIGTASAVPSSSTSGFLQASLFVVVLCINMFLVTRQRFYYKERKELFGSDDAHMNAVYKTRFADWDRKMWSNWIQIVILIIEFFQLLTFPLRDLMTVNSFGAMSESSSSQAQQSKFEYFVSLVLNAGGLMPDMRTPTWYTYTVWTTFAVTCLGLLVAVTVHGVNTWRPYRLPNQWVHWCIPVVSLMYIPVLVSVLNRTTFVSSAACQSLNVPTASYTNTLRCHADNINQQTYLWLSLTGYIAAYFLMTIFLTSHERIPHHNEIAFKSIGIAFIKNMGLLLAINFLLVESTTNQNRMRAILSITILLTMICYNIKTRPCYVDKINYFRTASFTCILWTSVLVAILSDTNAAPSLGPIAVLCIILGGWVFIILLFILVYIFYYSRPNDDNRLDSGIHEVDKEAGYDWRHEAARNDYSYNNMLTPVVEEDEEFKYQATLASGTPQQTPRQTPNTSLRSNTPAAQPSLMDWAKSFIWK</sequence>
<feature type="transmembrane region" description="Helical" evidence="2">
    <location>
        <begin position="343"/>
        <end position="368"/>
    </location>
</feature>